<reference evidence="3 4" key="1">
    <citation type="journal article" date="2012" name="PLoS Pathog.">
        <title>Comparative pathogenomics reveals horizontally acquired novel virulence genes in fungi infecting cereal hosts.</title>
        <authorList>
            <person name="Gardiner D.M."/>
            <person name="McDonald M.C."/>
            <person name="Covarelli L."/>
            <person name="Solomon P.S."/>
            <person name="Rusu A.G."/>
            <person name="Marshall M."/>
            <person name="Kazan K."/>
            <person name="Chakraborty S."/>
            <person name="McDonald B.A."/>
            <person name="Manners J.M."/>
        </authorList>
    </citation>
    <scope>NUCLEOTIDE SEQUENCE [LARGE SCALE GENOMIC DNA]</scope>
    <source>
        <strain evidence="3 4">CS3096</strain>
    </source>
</reference>
<dbReference type="eggNOG" id="KOG0509">
    <property type="taxonomic scope" value="Eukaryota"/>
</dbReference>
<feature type="compositionally biased region" description="Basic and acidic residues" evidence="1">
    <location>
        <begin position="484"/>
        <end position="501"/>
    </location>
</feature>
<dbReference type="InterPro" id="IPR035994">
    <property type="entry name" value="Nucleoside_phosphorylase_sf"/>
</dbReference>
<protein>
    <recommendedName>
        <fullName evidence="2">Nucleoside phosphorylase domain-containing protein</fullName>
    </recommendedName>
</protein>
<evidence type="ECO:0000313" key="3">
    <source>
        <dbReference type="EMBL" id="EKJ70350.1"/>
    </source>
</evidence>
<dbReference type="GO" id="GO:0009116">
    <property type="term" value="P:nucleoside metabolic process"/>
    <property type="evidence" value="ECO:0007669"/>
    <property type="project" value="InterPro"/>
</dbReference>
<evidence type="ECO:0000313" key="4">
    <source>
        <dbReference type="Proteomes" id="UP000007978"/>
    </source>
</evidence>
<dbReference type="Gene3D" id="3.40.50.1580">
    <property type="entry name" value="Nucleoside phosphorylase domain"/>
    <property type="match status" value="1"/>
</dbReference>
<organism evidence="3 4">
    <name type="scientific">Fusarium pseudograminearum (strain CS3096)</name>
    <name type="common">Wheat and barley crown-rot fungus</name>
    <dbReference type="NCBI Taxonomy" id="1028729"/>
    <lineage>
        <taxon>Eukaryota</taxon>
        <taxon>Fungi</taxon>
        <taxon>Dikarya</taxon>
        <taxon>Ascomycota</taxon>
        <taxon>Pezizomycotina</taxon>
        <taxon>Sordariomycetes</taxon>
        <taxon>Hypocreomycetidae</taxon>
        <taxon>Hypocreales</taxon>
        <taxon>Nectriaceae</taxon>
        <taxon>Fusarium</taxon>
    </lineage>
</organism>
<evidence type="ECO:0000256" key="1">
    <source>
        <dbReference type="SAM" id="MobiDB-lite"/>
    </source>
</evidence>
<dbReference type="Proteomes" id="UP000007978">
    <property type="component" value="Chromosome 2"/>
</dbReference>
<feature type="compositionally biased region" description="Polar residues" evidence="1">
    <location>
        <begin position="567"/>
        <end position="579"/>
    </location>
</feature>
<feature type="compositionally biased region" description="Low complexity" evidence="1">
    <location>
        <begin position="506"/>
        <end position="532"/>
    </location>
</feature>
<dbReference type="PANTHER" id="PTHR46082">
    <property type="entry name" value="ATP/GTP-BINDING PROTEIN-RELATED"/>
    <property type="match status" value="1"/>
</dbReference>
<feature type="compositionally biased region" description="Pro residues" evidence="1">
    <location>
        <begin position="580"/>
        <end position="594"/>
    </location>
</feature>
<dbReference type="RefSeq" id="XP_009260959.1">
    <property type="nucleotide sequence ID" value="XM_009262684.1"/>
</dbReference>
<dbReference type="HOGENOM" id="CLU_444125_0_0_1"/>
<comment type="caution">
    <text evidence="3">The sequence shown here is derived from an EMBL/GenBank/DDBJ whole genome shotgun (WGS) entry which is preliminary data.</text>
</comment>
<dbReference type="SUPFAM" id="SSF53167">
    <property type="entry name" value="Purine and uridine phosphorylases"/>
    <property type="match status" value="1"/>
</dbReference>
<proteinExistence type="predicted"/>
<feature type="domain" description="Nucleoside phosphorylase" evidence="2">
    <location>
        <begin position="41"/>
        <end position="298"/>
    </location>
</feature>
<dbReference type="EMBL" id="AFNW01000311">
    <property type="protein sequence ID" value="EKJ70350.1"/>
    <property type="molecule type" value="Genomic_DNA"/>
</dbReference>
<name>K3VYB3_FUSPC</name>
<evidence type="ECO:0000259" key="2">
    <source>
        <dbReference type="Pfam" id="PF01048"/>
    </source>
</evidence>
<dbReference type="PANTHER" id="PTHR46082:SF11">
    <property type="entry name" value="AAA+ ATPASE DOMAIN-CONTAINING PROTEIN-RELATED"/>
    <property type="match status" value="1"/>
</dbReference>
<dbReference type="KEGG" id="fpu:FPSE_09567"/>
<dbReference type="GO" id="GO:0003824">
    <property type="term" value="F:catalytic activity"/>
    <property type="evidence" value="ECO:0007669"/>
    <property type="project" value="InterPro"/>
</dbReference>
<dbReference type="Pfam" id="PF01048">
    <property type="entry name" value="PNP_UDP_1"/>
    <property type="match status" value="1"/>
</dbReference>
<accession>K3VYB3</accession>
<sequence>MEVPKQSEFLIGWICILGVEYFAAMKVLDKSYGTSQKANIVPGNNDRNTYQLGTIGDHHVVINCPQSGTNGQITACQIATGMKSTFPCIRFILLVGIGGGAPSTKYDIRLGDVVIGTSVSPYRKGKILDFKKFKQTSNRETPPAELLGAITELQHQVFLGSSLETTMDDFFRHKSDLREKYPRPTEDRLLMGDYFHNDQGCVCLQHQLEDRGNLVDRQQRTPGQLLQIHIGTIGSSDVVMKSAKERDRLANKQEIICFEMEAAAVMQTTRCISVRGISDYSDGHKNDAWHNYAALTAAVCAKELLKWLALESLKNSPMELTSEELENLVKGTVEEVYRKISQSQRRDGNAKTVIGEANDTIKQSIESLDQYTRQPTQGNNLKTMILMRGLQKQIESSVHDLQVQVKTKTKSADRKSLAEWEKLKQEVDNTEKEAKDWGETCQKLLDAAVELSKHVSDHVGDKHSKFVTKYLESISGIFGIARSHKENRPNDSSKHCNDKNIGDLGSSSTASSTTSRSSLELESPGSSSNSNEQHMPDSCPEHPSPVTGGHPTPISGLPAPDHFPRQPGSNSSPEHNSTVPPIPKSSPPLPPTSPPQRKEPPSKRPKPDWLYVPRQ</sequence>
<gene>
    <name evidence="3" type="ORF">FPSE_09567</name>
</gene>
<feature type="compositionally biased region" description="Basic and acidic residues" evidence="1">
    <location>
        <begin position="596"/>
        <end position="607"/>
    </location>
</feature>
<dbReference type="AlphaFoldDB" id="K3VYB3"/>
<feature type="region of interest" description="Disordered" evidence="1">
    <location>
        <begin position="484"/>
        <end position="615"/>
    </location>
</feature>
<dbReference type="GeneID" id="20368184"/>
<dbReference type="OrthoDB" id="1577640at2759"/>
<dbReference type="InterPro" id="IPR000845">
    <property type="entry name" value="Nucleoside_phosphorylase_d"/>
</dbReference>
<dbReference type="InterPro" id="IPR053137">
    <property type="entry name" value="NLR-like"/>
</dbReference>
<keyword evidence="4" id="KW-1185">Reference proteome</keyword>